<reference evidence="2" key="1">
    <citation type="submission" date="2020-06" db="EMBL/GenBank/DDBJ databases">
        <title>Draft genome of Bugula neritina, a colonial animal packing powerful symbionts and potential medicines.</title>
        <authorList>
            <person name="Rayko M."/>
        </authorList>
    </citation>
    <scope>NUCLEOTIDE SEQUENCE [LARGE SCALE GENOMIC DNA]</scope>
    <source>
        <strain evidence="2">Kwan_BN1</strain>
    </source>
</reference>
<dbReference type="Proteomes" id="UP000593567">
    <property type="component" value="Unassembled WGS sequence"/>
</dbReference>
<organism evidence="2 3">
    <name type="scientific">Bugula neritina</name>
    <name type="common">Brown bryozoan</name>
    <name type="synonym">Sertularia neritina</name>
    <dbReference type="NCBI Taxonomy" id="10212"/>
    <lineage>
        <taxon>Eukaryota</taxon>
        <taxon>Metazoa</taxon>
        <taxon>Spiralia</taxon>
        <taxon>Lophotrochozoa</taxon>
        <taxon>Bryozoa</taxon>
        <taxon>Gymnolaemata</taxon>
        <taxon>Cheilostomatida</taxon>
        <taxon>Flustrina</taxon>
        <taxon>Buguloidea</taxon>
        <taxon>Bugulidae</taxon>
        <taxon>Bugula</taxon>
    </lineage>
</organism>
<feature type="region of interest" description="Disordered" evidence="1">
    <location>
        <begin position="1"/>
        <end position="32"/>
    </location>
</feature>
<comment type="caution">
    <text evidence="2">The sequence shown here is derived from an EMBL/GenBank/DDBJ whole genome shotgun (WGS) entry which is preliminary data.</text>
</comment>
<name>A0A7J7J0R4_BUGNE</name>
<proteinExistence type="predicted"/>
<evidence type="ECO:0000256" key="1">
    <source>
        <dbReference type="SAM" id="MobiDB-lite"/>
    </source>
</evidence>
<gene>
    <name evidence="2" type="ORF">EB796_022649</name>
</gene>
<dbReference type="EMBL" id="VXIV02003257">
    <property type="protein sequence ID" value="KAF6019048.1"/>
    <property type="molecule type" value="Genomic_DNA"/>
</dbReference>
<protein>
    <submittedName>
        <fullName evidence="2">Uncharacterized protein</fullName>
    </submittedName>
</protein>
<sequence length="76" mass="8316">MEAGLVGRSGQDMEKVISTSTNNRGPERAADRIQNVEERSVAAPLDKLDIESITTNTKFLSSSVLSHQYRANGNRP</sequence>
<dbReference type="AlphaFoldDB" id="A0A7J7J0R4"/>
<evidence type="ECO:0000313" key="2">
    <source>
        <dbReference type="EMBL" id="KAF6019048.1"/>
    </source>
</evidence>
<keyword evidence="3" id="KW-1185">Reference proteome</keyword>
<evidence type="ECO:0000313" key="3">
    <source>
        <dbReference type="Proteomes" id="UP000593567"/>
    </source>
</evidence>
<accession>A0A7J7J0R4</accession>